<keyword evidence="2" id="KW-1185">Reference proteome</keyword>
<sequence>MAEFIKKAGSLKADHGVLTINVVNVKIPAQFITLEIRGINGDFIGQQRFQTLFSNSLSISLPKGKYMVILMIPGYVPKYYSIIMRKNHHHSIRSILLPLKNCSPVQDFS</sequence>
<name>A0A235FE10_9BACL</name>
<protein>
    <submittedName>
        <fullName evidence="1">Uncharacterized protein</fullName>
    </submittedName>
</protein>
<organism evidence="1 2">
    <name type="scientific">Fictibacillus aquaticus</name>
    <dbReference type="NCBI Taxonomy" id="2021314"/>
    <lineage>
        <taxon>Bacteria</taxon>
        <taxon>Bacillati</taxon>
        <taxon>Bacillota</taxon>
        <taxon>Bacilli</taxon>
        <taxon>Bacillales</taxon>
        <taxon>Fictibacillaceae</taxon>
        <taxon>Fictibacillus</taxon>
    </lineage>
</organism>
<reference evidence="1 2" key="1">
    <citation type="submission" date="2017-07" db="EMBL/GenBank/DDBJ databases">
        <title>Fictibacillus sp. nov. GDSW-R2A3 Genome sequencing and assembly.</title>
        <authorList>
            <person name="Mayilraj S."/>
        </authorList>
    </citation>
    <scope>NUCLEOTIDE SEQUENCE [LARGE SCALE GENOMIC DNA]</scope>
    <source>
        <strain evidence="1 2">GDSW-R2A3</strain>
    </source>
</reference>
<dbReference type="RefSeq" id="WP_094251592.1">
    <property type="nucleotide sequence ID" value="NZ_JBHLXL010000001.1"/>
</dbReference>
<proteinExistence type="predicted"/>
<comment type="caution">
    <text evidence="1">The sequence shown here is derived from an EMBL/GenBank/DDBJ whole genome shotgun (WGS) entry which is preliminary data.</text>
</comment>
<dbReference type="EMBL" id="NOII01000001">
    <property type="protein sequence ID" value="OYD59630.1"/>
    <property type="molecule type" value="Genomic_DNA"/>
</dbReference>
<gene>
    <name evidence="1" type="ORF">CGZ90_07015</name>
</gene>
<dbReference type="Proteomes" id="UP000215059">
    <property type="component" value="Unassembled WGS sequence"/>
</dbReference>
<evidence type="ECO:0000313" key="2">
    <source>
        <dbReference type="Proteomes" id="UP000215059"/>
    </source>
</evidence>
<evidence type="ECO:0000313" key="1">
    <source>
        <dbReference type="EMBL" id="OYD59630.1"/>
    </source>
</evidence>
<dbReference type="AlphaFoldDB" id="A0A235FE10"/>
<accession>A0A235FE10</accession>